<sequence length="682" mass="75806">ASKLKCDRKVPCIECIKRNIGHLCRKDERNPRAKPSKNGSKPKAAAERAPDVEEAARTLDNFIDDTVHAYFSRPSGAGPGTKPGVSPDYPNMYWESKDRPFKDPAREALVQEVVTVLPEPELIRQLYGVFATRCQAPLGNVFHTPTFLQAAETLYLESETLADKARHLSSTFTMEEISCFLLALMLGLDFHPTPNMIGGSPTPLNFRVEELRSSGIRKTWRSLALRCLQGRMALFCGSIASLQAAVMLLLDSKDRPLELDALLGTAISGARKLGLHNLGDAKVYMPDPASSFSDSRTNATSHVRTEVGIRIWWALVVRDWSRGHSLGYYSIHPSHFNTRVPLHINDDDMNIPWQIERPPVTERPRPEFTMLSYTRYAIDIAILARESIDAQNASMREPQATGTQKKLSKKHEKFLHDLPAHFKPENTLGLGSAGLLAAVPVHKWMLHQQLWSLFLRLHRGNLSSDSRAACRLVAQNIITTYAQMRQRCTVCGSLSLGTKQLFNAAALLLLDMLFAVHSNTSQSAEVSLGEVVVKDKIKEAVGLLKMHCSEPGDTIGLQRARSHNERCALVLEALLDLEKDAEIYGSNSENRSSQLLSRIKRKVAEVCSDVSTGDTTAGSSESPTLSNSNITSSLLNIDNNSWEELDVLPIASNDSDWDFWQFMNFDFDDTPDACLQDFGPLL</sequence>
<keyword evidence="4" id="KW-0539">Nucleus</keyword>
<evidence type="ECO:0000313" key="7">
    <source>
        <dbReference type="Proteomes" id="UP001150941"/>
    </source>
</evidence>
<keyword evidence="2" id="KW-0805">Transcription regulation</keyword>
<evidence type="ECO:0000313" key="6">
    <source>
        <dbReference type="EMBL" id="KAJ5239601.1"/>
    </source>
</evidence>
<dbReference type="EMBL" id="JAPQKS010000003">
    <property type="protein sequence ID" value="KAJ5239601.1"/>
    <property type="molecule type" value="Genomic_DNA"/>
</dbReference>
<keyword evidence="7" id="KW-1185">Reference proteome</keyword>
<dbReference type="AlphaFoldDB" id="A0A9W9TSD3"/>
<reference evidence="6" key="2">
    <citation type="journal article" date="2023" name="IMA Fungus">
        <title>Comparative genomic study of the Penicillium genus elucidates a diverse pangenome and 15 lateral gene transfer events.</title>
        <authorList>
            <person name="Petersen C."/>
            <person name="Sorensen T."/>
            <person name="Nielsen M.R."/>
            <person name="Sondergaard T.E."/>
            <person name="Sorensen J.L."/>
            <person name="Fitzpatrick D.A."/>
            <person name="Frisvad J.C."/>
            <person name="Nielsen K.L."/>
        </authorList>
    </citation>
    <scope>NUCLEOTIDE SEQUENCE</scope>
    <source>
        <strain evidence="6">IBT 19713</strain>
    </source>
</reference>
<feature type="non-terminal residue" evidence="6">
    <location>
        <position position="1"/>
    </location>
</feature>
<reference evidence="6" key="1">
    <citation type="submission" date="2022-11" db="EMBL/GenBank/DDBJ databases">
        <authorList>
            <person name="Petersen C."/>
        </authorList>
    </citation>
    <scope>NUCLEOTIDE SEQUENCE</scope>
    <source>
        <strain evidence="6">IBT 19713</strain>
    </source>
</reference>
<dbReference type="RefSeq" id="XP_058332520.1">
    <property type="nucleotide sequence ID" value="XM_058473517.1"/>
</dbReference>
<evidence type="ECO:0000256" key="3">
    <source>
        <dbReference type="ARBA" id="ARBA00023163"/>
    </source>
</evidence>
<dbReference type="InterPro" id="IPR050613">
    <property type="entry name" value="Sec_Metabolite_Reg"/>
</dbReference>
<evidence type="ECO:0000256" key="4">
    <source>
        <dbReference type="ARBA" id="ARBA00023242"/>
    </source>
</evidence>
<dbReference type="PANTHER" id="PTHR31001">
    <property type="entry name" value="UNCHARACTERIZED TRANSCRIPTIONAL REGULATORY PROTEIN"/>
    <property type="match status" value="1"/>
</dbReference>
<comment type="subcellular location">
    <subcellularLocation>
        <location evidence="1">Nucleus</location>
    </subcellularLocation>
</comment>
<dbReference type="Proteomes" id="UP001150941">
    <property type="component" value="Unassembled WGS sequence"/>
</dbReference>
<protein>
    <recommendedName>
        <fullName evidence="8">Transcription factor domain-containing protein</fullName>
    </recommendedName>
</protein>
<accession>A0A9W9TSD3</accession>
<gene>
    <name evidence="6" type="ORF">N7468_004220</name>
</gene>
<evidence type="ECO:0000256" key="5">
    <source>
        <dbReference type="SAM" id="MobiDB-lite"/>
    </source>
</evidence>
<evidence type="ECO:0008006" key="8">
    <source>
        <dbReference type="Google" id="ProtNLM"/>
    </source>
</evidence>
<keyword evidence="3" id="KW-0804">Transcription</keyword>
<evidence type="ECO:0000256" key="2">
    <source>
        <dbReference type="ARBA" id="ARBA00023015"/>
    </source>
</evidence>
<proteinExistence type="predicted"/>
<name>A0A9W9TSD3_9EURO</name>
<dbReference type="GO" id="GO:0005634">
    <property type="term" value="C:nucleus"/>
    <property type="evidence" value="ECO:0007669"/>
    <property type="project" value="UniProtKB-SubCell"/>
</dbReference>
<comment type="caution">
    <text evidence="6">The sequence shown here is derived from an EMBL/GenBank/DDBJ whole genome shotgun (WGS) entry which is preliminary data.</text>
</comment>
<organism evidence="6 7">
    <name type="scientific">Penicillium chermesinum</name>
    <dbReference type="NCBI Taxonomy" id="63820"/>
    <lineage>
        <taxon>Eukaryota</taxon>
        <taxon>Fungi</taxon>
        <taxon>Dikarya</taxon>
        <taxon>Ascomycota</taxon>
        <taxon>Pezizomycotina</taxon>
        <taxon>Eurotiomycetes</taxon>
        <taxon>Eurotiomycetidae</taxon>
        <taxon>Eurotiales</taxon>
        <taxon>Aspergillaceae</taxon>
        <taxon>Penicillium</taxon>
    </lineage>
</organism>
<dbReference type="OrthoDB" id="3014581at2759"/>
<dbReference type="PANTHER" id="PTHR31001:SF90">
    <property type="entry name" value="CENTROMERE DNA-BINDING PROTEIN COMPLEX CBF3 SUBUNIT B"/>
    <property type="match status" value="1"/>
</dbReference>
<dbReference type="GeneID" id="83200820"/>
<evidence type="ECO:0000256" key="1">
    <source>
        <dbReference type="ARBA" id="ARBA00004123"/>
    </source>
</evidence>
<feature type="region of interest" description="Disordered" evidence="5">
    <location>
        <begin position="26"/>
        <end position="52"/>
    </location>
</feature>
<dbReference type="CDD" id="cd12148">
    <property type="entry name" value="fungal_TF_MHR"/>
    <property type="match status" value="1"/>
</dbReference>